<comment type="similarity">
    <text evidence="2 17">Belongs to the calreticulin family.</text>
</comment>
<evidence type="ECO:0000256" key="9">
    <source>
        <dbReference type="ARBA" id="ARBA00022837"/>
    </source>
</evidence>
<evidence type="ECO:0000256" key="6">
    <source>
        <dbReference type="ARBA" id="ARBA00022734"/>
    </source>
</evidence>
<evidence type="ECO:0000256" key="11">
    <source>
        <dbReference type="ARBA" id="ARBA00023136"/>
    </source>
</evidence>
<gene>
    <name evidence="19" type="ORF">WJX84_001402</name>
</gene>
<evidence type="ECO:0000256" key="2">
    <source>
        <dbReference type="ARBA" id="ARBA00010983"/>
    </source>
</evidence>
<dbReference type="Pfam" id="PF00262">
    <property type="entry name" value="Calreticulin"/>
    <property type="match status" value="1"/>
</dbReference>
<proteinExistence type="inferred from homology"/>
<dbReference type="Gene3D" id="2.60.120.200">
    <property type="match status" value="1"/>
</dbReference>
<keyword evidence="8 17" id="KW-0256">Endoplasmic reticulum</keyword>
<dbReference type="Proteomes" id="UP001485043">
    <property type="component" value="Unassembled WGS sequence"/>
</dbReference>
<dbReference type="InterPro" id="IPR013320">
    <property type="entry name" value="ConA-like_dom_sf"/>
</dbReference>
<dbReference type="SUPFAM" id="SSF49899">
    <property type="entry name" value="Concanavalin A-like lectins/glucanases"/>
    <property type="match status" value="1"/>
</dbReference>
<evidence type="ECO:0000256" key="18">
    <source>
        <dbReference type="SAM" id="MobiDB-lite"/>
    </source>
</evidence>
<dbReference type="PROSITE" id="PS00804">
    <property type="entry name" value="CALRETICULIN_2"/>
    <property type="match status" value="1"/>
</dbReference>
<name>A0AAW1SRY8_9CHLO</name>
<dbReference type="AlphaFoldDB" id="A0AAW1SRY8"/>
<keyword evidence="14 17" id="KW-0143">Chaperone</keyword>
<protein>
    <recommendedName>
        <fullName evidence="21">Calnexin</fullName>
    </recommendedName>
</protein>
<evidence type="ECO:0000256" key="12">
    <source>
        <dbReference type="ARBA" id="ARBA00023157"/>
    </source>
</evidence>
<comment type="subcellular location">
    <subcellularLocation>
        <location evidence="1">Endoplasmic reticulum membrane</location>
        <topology evidence="1">Single-pass type I membrane protein</topology>
    </subcellularLocation>
</comment>
<keyword evidence="12 16" id="KW-1015">Disulfide bond</keyword>
<dbReference type="FunFam" id="2.10.250.10:FF:000001">
    <property type="entry name" value="Calnexin homolog"/>
    <property type="match status" value="1"/>
</dbReference>
<dbReference type="PANTHER" id="PTHR11073:SF1">
    <property type="entry name" value="CALNEXIN 14D-RELATED"/>
    <property type="match status" value="1"/>
</dbReference>
<feature type="disulfide bond" evidence="16">
    <location>
        <begin position="108"/>
        <end position="142"/>
    </location>
</feature>
<keyword evidence="4" id="KW-0479">Metal-binding</keyword>
<accession>A0AAW1SRY8</accession>
<reference evidence="19 20" key="1">
    <citation type="journal article" date="2024" name="Nat. Commun.">
        <title>Phylogenomics reveals the evolutionary origins of lichenization in chlorophyte algae.</title>
        <authorList>
            <person name="Puginier C."/>
            <person name="Libourel C."/>
            <person name="Otte J."/>
            <person name="Skaloud P."/>
            <person name="Haon M."/>
            <person name="Grisel S."/>
            <person name="Petersen M."/>
            <person name="Berrin J.G."/>
            <person name="Delaux P.M."/>
            <person name="Dal Grande F."/>
            <person name="Keller J."/>
        </authorList>
    </citation>
    <scope>NUCLEOTIDE SEQUENCE [LARGE SCALE GENOMIC DNA]</scope>
    <source>
        <strain evidence="19 20">SAG 2523</strain>
    </source>
</reference>
<evidence type="ECO:0000256" key="14">
    <source>
        <dbReference type="ARBA" id="ARBA00023186"/>
    </source>
</evidence>
<feature type="signal peptide" evidence="17">
    <location>
        <begin position="1"/>
        <end position="27"/>
    </location>
</feature>
<evidence type="ECO:0000256" key="10">
    <source>
        <dbReference type="ARBA" id="ARBA00022989"/>
    </source>
</evidence>
<feature type="compositionally biased region" description="Basic and acidic residues" evidence="18">
    <location>
        <begin position="224"/>
        <end position="255"/>
    </location>
</feature>
<evidence type="ECO:0000313" key="20">
    <source>
        <dbReference type="Proteomes" id="UP001485043"/>
    </source>
</evidence>
<dbReference type="InterPro" id="IPR001580">
    <property type="entry name" value="Calret/calnex"/>
</dbReference>
<evidence type="ECO:0000256" key="13">
    <source>
        <dbReference type="ARBA" id="ARBA00023180"/>
    </source>
</evidence>
<dbReference type="PRINTS" id="PR00626">
    <property type="entry name" value="CALRETICULIN"/>
</dbReference>
<dbReference type="PANTHER" id="PTHR11073">
    <property type="entry name" value="CALRETICULIN AND CALNEXIN"/>
    <property type="match status" value="1"/>
</dbReference>
<keyword evidence="20" id="KW-1185">Reference proteome</keyword>
<dbReference type="GO" id="GO:0005509">
    <property type="term" value="F:calcium ion binding"/>
    <property type="evidence" value="ECO:0007669"/>
    <property type="project" value="InterPro"/>
</dbReference>
<dbReference type="Gene3D" id="2.10.250.10">
    <property type="entry name" value="Calreticulin/calnexin, P domain"/>
    <property type="match status" value="1"/>
</dbReference>
<dbReference type="GO" id="GO:0030246">
    <property type="term" value="F:carbohydrate binding"/>
    <property type="evidence" value="ECO:0007669"/>
    <property type="project" value="UniProtKB-KW"/>
</dbReference>
<evidence type="ECO:0000256" key="15">
    <source>
        <dbReference type="ARBA" id="ARBA00037525"/>
    </source>
</evidence>
<dbReference type="GO" id="GO:0006457">
    <property type="term" value="P:protein folding"/>
    <property type="evidence" value="ECO:0007669"/>
    <property type="project" value="InterPro"/>
</dbReference>
<feature type="region of interest" description="Disordered" evidence="18">
    <location>
        <begin position="206"/>
        <end position="309"/>
    </location>
</feature>
<keyword evidence="10 17" id="KW-1133">Transmembrane helix</keyword>
<organism evidence="19 20">
    <name type="scientific">Apatococcus fuscideae</name>
    <dbReference type="NCBI Taxonomy" id="2026836"/>
    <lineage>
        <taxon>Eukaryota</taxon>
        <taxon>Viridiplantae</taxon>
        <taxon>Chlorophyta</taxon>
        <taxon>core chlorophytes</taxon>
        <taxon>Trebouxiophyceae</taxon>
        <taxon>Chlorellales</taxon>
        <taxon>Chlorellaceae</taxon>
        <taxon>Apatococcus</taxon>
    </lineage>
</organism>
<dbReference type="GO" id="GO:0036503">
    <property type="term" value="P:ERAD pathway"/>
    <property type="evidence" value="ECO:0007669"/>
    <property type="project" value="TreeGrafter"/>
</dbReference>
<sequence>MALNCRWCAVLLVASALLNISLPAAYAADAAFFDEFGSGWESRWISSSDSKYNGKLTVESPKGLSDPALKVPSKARHYGLSTRLAKPVNPAEGLVLQYDLKLAEGLSCGGAYLKFVSAAAEFDPETLVEATPYSVMFGPDKCGSTNKVHLILKHKSPTGAVEEKHLEFPPSVNLDSGTHTYTAILNTDNTYAVLIDGEEKKTGSLFEDFKPSINPPKEIDDPEDTKPEDWVDEAKIADPEASKPEDWDEDAPREVLDEEAEKPEGWLDDEPAEIDDPEASQPEDWDEEEDGEWEPPKITNPKCTDGPGCGEWKRPTIPNPAYKGKWSAPYIDNPAYKGIWAPQKIANPDYFDDETPLSNIAPIGGVALEIWTMDEGYFFDNVLVANDADIAADHRERYTVPKQKIEAEIKAKEDAEAAEKAAAASSEDGESLADKITERFVALFDHPSLASIKAPLQPYLDQLEDSPNFIWAVIAVPALLLLLLLSSLLRPKKARKPAATPVGKAKKQDITATADDVVQQGQEGLTAAAQKTTTAARQAASNIQAAVAGDDEDEAASKAPRRRREQ</sequence>
<dbReference type="GO" id="GO:0005789">
    <property type="term" value="C:endoplasmic reticulum membrane"/>
    <property type="evidence" value="ECO:0007669"/>
    <property type="project" value="UniProtKB-SubCell"/>
</dbReference>
<dbReference type="EMBL" id="JALJOV010001060">
    <property type="protein sequence ID" value="KAK9855449.1"/>
    <property type="molecule type" value="Genomic_DNA"/>
</dbReference>
<dbReference type="InterPro" id="IPR009033">
    <property type="entry name" value="Calreticulin/calnexin_P_dom_sf"/>
</dbReference>
<evidence type="ECO:0000313" key="19">
    <source>
        <dbReference type="EMBL" id="KAK9855449.1"/>
    </source>
</evidence>
<dbReference type="FunFam" id="2.60.120.200:FF:000048">
    <property type="entry name" value="Calnexin homolog"/>
    <property type="match status" value="1"/>
</dbReference>
<evidence type="ECO:0008006" key="21">
    <source>
        <dbReference type="Google" id="ProtNLM"/>
    </source>
</evidence>
<keyword evidence="9" id="KW-0106">Calcium</keyword>
<keyword evidence="11 17" id="KW-0472">Membrane</keyword>
<feature type="region of interest" description="Disordered" evidence="18">
    <location>
        <begin position="542"/>
        <end position="566"/>
    </location>
</feature>
<evidence type="ECO:0000256" key="7">
    <source>
        <dbReference type="ARBA" id="ARBA00022737"/>
    </source>
</evidence>
<keyword evidence="6" id="KW-0430">Lectin</keyword>
<keyword evidence="7" id="KW-0677">Repeat</keyword>
<keyword evidence="13" id="KW-0325">Glycoprotein</keyword>
<evidence type="ECO:0000256" key="1">
    <source>
        <dbReference type="ARBA" id="ARBA00004115"/>
    </source>
</evidence>
<dbReference type="GO" id="GO:0051082">
    <property type="term" value="F:unfolded protein binding"/>
    <property type="evidence" value="ECO:0007669"/>
    <property type="project" value="InterPro"/>
</dbReference>
<keyword evidence="3 17" id="KW-0812">Transmembrane</keyword>
<comment type="caution">
    <text evidence="19">The sequence shown here is derived from an EMBL/GenBank/DDBJ whole genome shotgun (WGS) entry which is preliminary data.</text>
</comment>
<feature type="chain" id="PRO_5043086578" description="Calnexin" evidence="17">
    <location>
        <begin position="28"/>
        <end position="566"/>
    </location>
</feature>
<comment type="function">
    <text evidence="15">Calcium-binding protein that interacts with newly synthesized monoglucosylated glycoproteins in the endoplasmic reticulum. It may act in assisting protein assembly and/or in the retention within the ER of unassembled protein subunits. It seems to play a major role in the quality control apparatus of the ER by the retention of incorrectly folded proteins.</text>
</comment>
<feature type="transmembrane region" description="Helical" evidence="17">
    <location>
        <begin position="469"/>
        <end position="489"/>
    </location>
</feature>
<evidence type="ECO:0000256" key="5">
    <source>
        <dbReference type="ARBA" id="ARBA00022729"/>
    </source>
</evidence>
<dbReference type="InterPro" id="IPR018124">
    <property type="entry name" value="Calret/calnex_CS"/>
</dbReference>
<evidence type="ECO:0000256" key="17">
    <source>
        <dbReference type="RuleBase" id="RU362126"/>
    </source>
</evidence>
<dbReference type="SUPFAM" id="SSF63887">
    <property type="entry name" value="P-domain of calnexin/calreticulin"/>
    <property type="match status" value="1"/>
</dbReference>
<feature type="compositionally biased region" description="Acidic residues" evidence="18">
    <location>
        <begin position="256"/>
        <end position="293"/>
    </location>
</feature>
<evidence type="ECO:0000256" key="16">
    <source>
        <dbReference type="PIRSR" id="PIRSR601580-3"/>
    </source>
</evidence>
<keyword evidence="5 17" id="KW-0732">Signal</keyword>
<evidence type="ECO:0000256" key="8">
    <source>
        <dbReference type="ARBA" id="ARBA00022824"/>
    </source>
</evidence>
<evidence type="ECO:0000256" key="3">
    <source>
        <dbReference type="ARBA" id="ARBA00022692"/>
    </source>
</evidence>
<evidence type="ECO:0000256" key="4">
    <source>
        <dbReference type="ARBA" id="ARBA00022723"/>
    </source>
</evidence>